<dbReference type="InterPro" id="IPR009229">
    <property type="entry name" value="AgrD"/>
</dbReference>
<dbReference type="EMBL" id="QTTY01000040">
    <property type="protein sequence ID" value="REF18408.1"/>
    <property type="molecule type" value="Genomic_DNA"/>
</dbReference>
<proteinExistence type="predicted"/>
<gene>
    <name evidence="1" type="ORF">DET55_14016</name>
</gene>
<protein>
    <submittedName>
        <fullName evidence="1">Cyclic lactone autoinducer peptide</fullName>
    </submittedName>
</protein>
<comment type="caution">
    <text evidence="1">The sequence shown here is derived from an EMBL/GenBank/DDBJ whole genome shotgun (WGS) entry which is preliminary data.</text>
</comment>
<dbReference type="Proteomes" id="UP000256530">
    <property type="component" value="Unassembled WGS sequence"/>
</dbReference>
<organism evidence="1 2">
    <name type="scientific">Bacillus mycoides</name>
    <dbReference type="NCBI Taxonomy" id="1405"/>
    <lineage>
        <taxon>Bacteria</taxon>
        <taxon>Bacillati</taxon>
        <taxon>Bacillota</taxon>
        <taxon>Bacilli</taxon>
        <taxon>Bacillales</taxon>
        <taxon>Bacillaceae</taxon>
        <taxon>Bacillus</taxon>
        <taxon>Bacillus cereus group</taxon>
    </lineage>
</organism>
<reference evidence="1 2" key="1">
    <citation type="submission" date="2018-08" db="EMBL/GenBank/DDBJ databases">
        <title>Freshwater and sediment microbial communities from various areas in North America, analyzing microbe dynamics in response to fracking.</title>
        <authorList>
            <person name="Lamendella R."/>
        </authorList>
    </citation>
    <scope>NUCLEOTIDE SEQUENCE [LARGE SCALE GENOMIC DNA]</scope>
    <source>
        <strain evidence="1 2">DB-1</strain>
    </source>
</reference>
<accession>A0A3D9TMG2</accession>
<dbReference type="RefSeq" id="WP_098200731.1">
    <property type="nucleotide sequence ID" value="NZ_JBNNVF010000009.1"/>
</dbReference>
<name>A0A3D9TMG2_BACMY</name>
<evidence type="ECO:0000313" key="1">
    <source>
        <dbReference type="EMBL" id="REF18408.1"/>
    </source>
</evidence>
<dbReference type="AlphaFoldDB" id="A0A3D9TMG2"/>
<sequence>MNKLLNNTIKYIKHLIYKLSLAIGDRALENCCFLTAYEPELPKELQLNEQEQPSLQVNNEY</sequence>
<dbReference type="NCBIfam" id="TIGR04223">
    <property type="entry name" value="quorum_AgrD"/>
    <property type="match status" value="1"/>
</dbReference>
<evidence type="ECO:0000313" key="2">
    <source>
        <dbReference type="Proteomes" id="UP000256530"/>
    </source>
</evidence>